<evidence type="ECO:0000256" key="12">
    <source>
        <dbReference type="ARBA" id="ARBA00023049"/>
    </source>
</evidence>
<keyword evidence="6" id="KW-0479">Metal-binding</keyword>
<evidence type="ECO:0000256" key="2">
    <source>
        <dbReference type="ARBA" id="ARBA00004370"/>
    </source>
</evidence>
<dbReference type="GO" id="GO:0005524">
    <property type="term" value="F:ATP binding"/>
    <property type="evidence" value="ECO:0007669"/>
    <property type="project" value="UniProtKB-KW"/>
</dbReference>
<dbReference type="EMBL" id="LCNE01000011">
    <property type="protein sequence ID" value="KKU48764.1"/>
    <property type="molecule type" value="Genomic_DNA"/>
</dbReference>
<feature type="domain" description="AAA+ ATPase" evidence="17">
    <location>
        <begin position="200"/>
        <end position="339"/>
    </location>
</feature>
<evidence type="ECO:0000256" key="13">
    <source>
        <dbReference type="ARBA" id="ARBA00023136"/>
    </source>
</evidence>
<keyword evidence="12 18" id="KW-0482">Metalloprotease</keyword>
<keyword evidence="11 16" id="KW-1133">Transmembrane helix</keyword>
<dbReference type="Pfam" id="PF17862">
    <property type="entry name" value="AAA_lid_3"/>
    <property type="match status" value="1"/>
</dbReference>
<dbReference type="GO" id="GO:0004176">
    <property type="term" value="F:ATP-dependent peptidase activity"/>
    <property type="evidence" value="ECO:0007669"/>
    <property type="project" value="TreeGrafter"/>
</dbReference>
<comment type="subcellular location">
    <subcellularLocation>
        <location evidence="2">Membrane</location>
    </subcellularLocation>
</comment>
<evidence type="ECO:0000256" key="7">
    <source>
        <dbReference type="ARBA" id="ARBA00022741"/>
    </source>
</evidence>
<dbReference type="GO" id="GO:0006508">
    <property type="term" value="P:proteolysis"/>
    <property type="evidence" value="ECO:0007669"/>
    <property type="project" value="UniProtKB-KW"/>
</dbReference>
<keyword evidence="8" id="KW-0378">Hydrolase</keyword>
<proteinExistence type="inferred from homology"/>
<evidence type="ECO:0000256" key="16">
    <source>
        <dbReference type="SAM" id="Phobius"/>
    </source>
</evidence>
<keyword evidence="9" id="KW-0862">Zinc</keyword>
<dbReference type="InterPro" id="IPR003593">
    <property type="entry name" value="AAA+_ATPase"/>
</dbReference>
<keyword evidence="5 16" id="KW-0812">Transmembrane</keyword>
<evidence type="ECO:0000256" key="9">
    <source>
        <dbReference type="ARBA" id="ARBA00022833"/>
    </source>
</evidence>
<dbReference type="InterPro" id="IPR041569">
    <property type="entry name" value="AAA_lid_3"/>
</dbReference>
<name>A0A0G1QV71_UNCKA</name>
<comment type="caution">
    <text evidence="18">The sequence shown here is derived from an EMBL/GenBank/DDBJ whole genome shotgun (WGS) entry which is preliminary data.</text>
</comment>
<evidence type="ECO:0000256" key="6">
    <source>
        <dbReference type="ARBA" id="ARBA00022723"/>
    </source>
</evidence>
<evidence type="ECO:0000313" key="19">
    <source>
        <dbReference type="Proteomes" id="UP000033946"/>
    </source>
</evidence>
<comment type="similarity">
    <text evidence="14">In the central section; belongs to the AAA ATPase family.</text>
</comment>
<evidence type="ECO:0000256" key="3">
    <source>
        <dbReference type="ARBA" id="ARBA00010044"/>
    </source>
</evidence>
<keyword evidence="10 15" id="KW-0067">ATP-binding</keyword>
<dbReference type="Proteomes" id="UP000033946">
    <property type="component" value="Unassembled WGS sequence"/>
</dbReference>
<evidence type="ECO:0000256" key="10">
    <source>
        <dbReference type="ARBA" id="ARBA00022840"/>
    </source>
</evidence>
<evidence type="ECO:0000256" key="1">
    <source>
        <dbReference type="ARBA" id="ARBA00001947"/>
    </source>
</evidence>
<evidence type="ECO:0000256" key="8">
    <source>
        <dbReference type="ARBA" id="ARBA00022801"/>
    </source>
</evidence>
<feature type="transmembrane region" description="Helical" evidence="16">
    <location>
        <begin position="119"/>
        <end position="137"/>
    </location>
</feature>
<keyword evidence="13 16" id="KW-0472">Membrane</keyword>
<dbReference type="InterPro" id="IPR027417">
    <property type="entry name" value="P-loop_NTPase"/>
</dbReference>
<evidence type="ECO:0000313" key="18">
    <source>
        <dbReference type="EMBL" id="KKU48764.1"/>
    </source>
</evidence>
<evidence type="ECO:0000256" key="4">
    <source>
        <dbReference type="ARBA" id="ARBA00022670"/>
    </source>
</evidence>
<dbReference type="GO" id="GO:0046872">
    <property type="term" value="F:metal ion binding"/>
    <property type="evidence" value="ECO:0007669"/>
    <property type="project" value="UniProtKB-KW"/>
</dbReference>
<dbReference type="InterPro" id="IPR003960">
    <property type="entry name" value="ATPase_AAA_CS"/>
</dbReference>
<comment type="similarity">
    <text evidence="15">Belongs to the AAA ATPase family.</text>
</comment>
<dbReference type="GO" id="GO:0005886">
    <property type="term" value="C:plasma membrane"/>
    <property type="evidence" value="ECO:0007669"/>
    <property type="project" value="TreeGrafter"/>
</dbReference>
<dbReference type="FunFam" id="3.40.50.300:FF:000001">
    <property type="entry name" value="ATP-dependent zinc metalloprotease FtsH"/>
    <property type="match status" value="1"/>
</dbReference>
<dbReference type="Gene3D" id="1.10.8.60">
    <property type="match status" value="1"/>
</dbReference>
<feature type="transmembrane region" description="Helical" evidence="16">
    <location>
        <begin position="20"/>
        <end position="37"/>
    </location>
</feature>
<comment type="similarity">
    <text evidence="3">In the C-terminal section; belongs to the peptidase M41 family.</text>
</comment>
<gene>
    <name evidence="18" type="ORF">UX69_C0011G0014</name>
</gene>
<dbReference type="AlphaFoldDB" id="A0A0G1QV71"/>
<evidence type="ECO:0000256" key="14">
    <source>
        <dbReference type="ARBA" id="ARBA00061570"/>
    </source>
</evidence>
<keyword evidence="7 15" id="KW-0547">Nucleotide-binding</keyword>
<dbReference type="GO" id="GO:0008237">
    <property type="term" value="F:metallopeptidase activity"/>
    <property type="evidence" value="ECO:0007669"/>
    <property type="project" value="UniProtKB-KW"/>
</dbReference>
<dbReference type="GO" id="GO:0016887">
    <property type="term" value="F:ATP hydrolysis activity"/>
    <property type="evidence" value="ECO:0007669"/>
    <property type="project" value="InterPro"/>
</dbReference>
<dbReference type="FunFam" id="1.10.8.60:FF:000001">
    <property type="entry name" value="ATP-dependent zinc metalloprotease FtsH"/>
    <property type="match status" value="1"/>
</dbReference>
<evidence type="ECO:0000256" key="11">
    <source>
        <dbReference type="ARBA" id="ARBA00022989"/>
    </source>
</evidence>
<dbReference type="PANTHER" id="PTHR23076:SF97">
    <property type="entry name" value="ATP-DEPENDENT ZINC METALLOPROTEASE YME1L1"/>
    <property type="match status" value="1"/>
</dbReference>
<dbReference type="SMART" id="SM00382">
    <property type="entry name" value="AAA"/>
    <property type="match status" value="1"/>
</dbReference>
<dbReference type="GO" id="GO:0030163">
    <property type="term" value="P:protein catabolic process"/>
    <property type="evidence" value="ECO:0007669"/>
    <property type="project" value="TreeGrafter"/>
</dbReference>
<dbReference type="PANTHER" id="PTHR23076">
    <property type="entry name" value="METALLOPROTEASE M41 FTSH"/>
    <property type="match status" value="1"/>
</dbReference>
<sequence>MPKKNKAAPKLPGSIFTNVFFYVFLAIAIYLVFGTFLQTGINKDVRPISEVAVLIREEKVQDITVTGSDVNVLLKDGTAFVSKKEDGLSFDDFMANNNLDASKVFGKIEVKSKIALDQILSPILMFGFPLLLVFFIYRQMKNASGEIFSFGKSKAKVFSKGPQQVSFKDVGGCREAKTELMEIVDFLKNPEKYRKLGARIPKGILLVGASGTGKTLLAKAIAGEADVPFFSVAGSEFMEMLVGVGSSRARDLFRMAKEAQPSLIFIDEIDAIGRQRGMGIGGGHDEREQTLNQILIEMDGFDARTNVIVLGGTNRGDMLDPALIRPGRFDRRVTIPLPDLEDRREILAIHATGKPLAGDVTLDKIAKRTVGFSGADLENMLNEAAILTARENREVITERDLEEATL</sequence>
<evidence type="ECO:0000256" key="15">
    <source>
        <dbReference type="RuleBase" id="RU003651"/>
    </source>
</evidence>
<comment type="cofactor">
    <cofactor evidence="1">
        <name>Zn(2+)</name>
        <dbReference type="ChEBI" id="CHEBI:29105"/>
    </cofactor>
</comment>
<keyword evidence="4 18" id="KW-0645">Protease</keyword>
<dbReference type="CDD" id="cd19501">
    <property type="entry name" value="RecA-like_FtsH"/>
    <property type="match status" value="1"/>
</dbReference>
<evidence type="ECO:0000256" key="5">
    <source>
        <dbReference type="ARBA" id="ARBA00022692"/>
    </source>
</evidence>
<organism evidence="18 19">
    <name type="scientific">candidate division WWE3 bacterium GW2011_GWA2_46_9</name>
    <dbReference type="NCBI Taxonomy" id="1619111"/>
    <lineage>
        <taxon>Bacteria</taxon>
        <taxon>Katanobacteria</taxon>
    </lineage>
</organism>
<accession>A0A0G1QV71</accession>
<dbReference type="Gene3D" id="3.40.50.300">
    <property type="entry name" value="P-loop containing nucleotide triphosphate hydrolases"/>
    <property type="match status" value="1"/>
</dbReference>
<dbReference type="InterPro" id="IPR003959">
    <property type="entry name" value="ATPase_AAA_core"/>
</dbReference>
<reference evidence="18 19" key="1">
    <citation type="journal article" date="2015" name="Nature">
        <title>rRNA introns, odd ribosomes, and small enigmatic genomes across a large radiation of phyla.</title>
        <authorList>
            <person name="Brown C.T."/>
            <person name="Hug L.A."/>
            <person name="Thomas B.C."/>
            <person name="Sharon I."/>
            <person name="Castelle C.J."/>
            <person name="Singh A."/>
            <person name="Wilkins M.J."/>
            <person name="Williams K.H."/>
            <person name="Banfield J.F."/>
        </authorList>
    </citation>
    <scope>NUCLEOTIDE SEQUENCE [LARGE SCALE GENOMIC DNA]</scope>
</reference>
<dbReference type="PROSITE" id="PS00674">
    <property type="entry name" value="AAA"/>
    <property type="match status" value="1"/>
</dbReference>
<dbReference type="Pfam" id="PF00004">
    <property type="entry name" value="AAA"/>
    <property type="match status" value="1"/>
</dbReference>
<evidence type="ECO:0000259" key="17">
    <source>
        <dbReference type="SMART" id="SM00382"/>
    </source>
</evidence>
<dbReference type="SUPFAM" id="SSF52540">
    <property type="entry name" value="P-loop containing nucleoside triphosphate hydrolases"/>
    <property type="match status" value="1"/>
</dbReference>
<protein>
    <submittedName>
        <fullName evidence="18">ATP-dependent zinc metalloprotease FtsH</fullName>
    </submittedName>
</protein>
<feature type="non-terminal residue" evidence="18">
    <location>
        <position position="406"/>
    </location>
</feature>